<evidence type="ECO:0000313" key="2">
    <source>
        <dbReference type="EMBL" id="GFR51006.1"/>
    </source>
</evidence>
<dbReference type="EMBL" id="BMAR01000043">
    <property type="protein sequence ID" value="GFR51006.1"/>
    <property type="molecule type" value="Genomic_DNA"/>
</dbReference>
<feature type="compositionally biased region" description="Low complexity" evidence="1">
    <location>
        <begin position="728"/>
        <end position="743"/>
    </location>
</feature>
<dbReference type="InterPro" id="IPR052394">
    <property type="entry name" value="LRR-containing"/>
</dbReference>
<feature type="compositionally biased region" description="Gly residues" evidence="1">
    <location>
        <begin position="744"/>
        <end position="754"/>
    </location>
</feature>
<gene>
    <name evidence="2" type="ORF">Agub_g13332</name>
</gene>
<feature type="compositionally biased region" description="Low complexity" evidence="1">
    <location>
        <begin position="400"/>
        <end position="414"/>
    </location>
</feature>
<name>A0AAD3HS81_9CHLO</name>
<keyword evidence="3" id="KW-1185">Reference proteome</keyword>
<feature type="compositionally biased region" description="Low complexity" evidence="1">
    <location>
        <begin position="421"/>
        <end position="439"/>
    </location>
</feature>
<dbReference type="PANTHER" id="PTHR24114">
    <property type="entry name" value="LEUCINE RICH REPEAT FAMILY PROTEIN"/>
    <property type="match status" value="1"/>
</dbReference>
<reference evidence="2 3" key="1">
    <citation type="journal article" date="2021" name="Sci. Rep.">
        <title>Genome sequencing of the multicellular alga Astrephomene provides insights into convergent evolution of germ-soma differentiation.</title>
        <authorList>
            <person name="Yamashita S."/>
            <person name="Yamamoto K."/>
            <person name="Matsuzaki R."/>
            <person name="Suzuki S."/>
            <person name="Yamaguchi H."/>
            <person name="Hirooka S."/>
            <person name="Minakuchi Y."/>
            <person name="Miyagishima S."/>
            <person name="Kawachi M."/>
            <person name="Toyoda A."/>
            <person name="Nozaki H."/>
        </authorList>
    </citation>
    <scope>NUCLEOTIDE SEQUENCE [LARGE SCALE GENOMIC DNA]</scope>
    <source>
        <strain evidence="2 3">NIES-4017</strain>
    </source>
</reference>
<comment type="caution">
    <text evidence="2">The sequence shown here is derived from an EMBL/GenBank/DDBJ whole genome shotgun (WGS) entry which is preliminary data.</text>
</comment>
<accession>A0AAD3HS81</accession>
<dbReference type="AlphaFoldDB" id="A0AAD3HS81"/>
<feature type="region of interest" description="Disordered" evidence="1">
    <location>
        <begin position="718"/>
        <end position="759"/>
    </location>
</feature>
<feature type="region of interest" description="Disordered" evidence="1">
    <location>
        <begin position="643"/>
        <end position="673"/>
    </location>
</feature>
<dbReference type="PANTHER" id="PTHR24114:SF2">
    <property type="entry name" value="F-BOX DOMAIN-CONTAINING PROTEIN-RELATED"/>
    <property type="match status" value="1"/>
</dbReference>
<evidence type="ECO:0000313" key="3">
    <source>
        <dbReference type="Proteomes" id="UP001054857"/>
    </source>
</evidence>
<feature type="region of interest" description="Disordered" evidence="1">
    <location>
        <begin position="391"/>
        <end position="448"/>
    </location>
</feature>
<protein>
    <submittedName>
        <fullName evidence="2">Uncharacterized protein</fullName>
    </submittedName>
</protein>
<proteinExistence type="predicted"/>
<feature type="region of interest" description="Disordered" evidence="1">
    <location>
        <begin position="576"/>
        <end position="605"/>
    </location>
</feature>
<dbReference type="Proteomes" id="UP001054857">
    <property type="component" value="Unassembled WGS sequence"/>
</dbReference>
<sequence length="1085" mass="111961">MASVPLPRRAVHPLFLRRLANEKAPGVSGCLGELTTAQVVQLFVRPATQQHKSSLAECILEGHIPSKFALSWCSSGTIRDGDGMQQQAFGPTRYFVSHAWSYKFEALVSMLENHYAQLPGTKGGAKFLPVYYWVDILAVRQHFSGDFKDHPDSDFPGVIRCSRAVLFTMHPWRSPIAPTRVWCLFEALTAIQAPGVGFEVVVDVKDSKDTRVQTLQTISNSIEVRTAQATVSSDKTWILSRIEQGIGIAAFNNAIRKRLKEALLAAVTPNAVDAGDTQALHELLKVGGCVRPDGILDLPSHFRFGSDSDMLGVLRSMMLRDLRPRGLALAGRRRMREVVLSDAGLRGWDGAGSGLREYTESETGRMMWAWLPLSPAVCQAVAELLVTQPPGGAGGGGSSNGTSASSSCAATPNTSGGGGSSSTASGSSGGSTSSSSGGSTSRGGGGGVEELWISLRAPKPEDFRAPEPQLLACPSNSHLFNLPSAAAGPAVPPSGPGSATAARAAARAAAASPHRRRLASAAVTLTSCVTAAHVAAAAARCASGRTSVFGPAQAAAALAAAGGGASAGGASGSRALASSGALSGTSSSSASSRHSTLSLSPSPSSGSLFGTLGRGGAAAGGLGGGGSGSASAYSAYARRSVAGPLSSSPTMVPPLLRSPRTSQNGHLSSAAESLSLPSPCGGWVGGSLASPVGASGGSAGGGGGGGLMGLSQSSSLSSYMSGGGGVGSHLQLPPLPQQPAQGQGQQGKEGGSGLSPGRPALWAAVGSSRTLRMLCLHQSVLAPQDLQLLATALQSTRTLEVLQFVKCVPASGEGFSGGSGSASGGGGGGGAGRLCWELLSLVLSLPGGSSVRQLHIRTSELTYIESAEQLLPAPQQQSSCPLRRLTLAPVVLSPPAVRQLGQALAPLPQLAGLVVGPDPAPPATWMPREQHEKDLWLAHEDKVEPEMAAKRRKHLGLDDAGQAAYVANAWDFRDDLAGLPTPDRGPAVLRQRAAAISFYLALSAGWRDMAAYARQYARWAWMKKSGAEEANLAQLRKSFDTYKALVGELLEASPDVFKLKFGAAEQRRRSEKSRIQSTYWETYCS</sequence>
<organism evidence="2 3">
    <name type="scientific">Astrephomene gubernaculifera</name>
    <dbReference type="NCBI Taxonomy" id="47775"/>
    <lineage>
        <taxon>Eukaryota</taxon>
        <taxon>Viridiplantae</taxon>
        <taxon>Chlorophyta</taxon>
        <taxon>core chlorophytes</taxon>
        <taxon>Chlorophyceae</taxon>
        <taxon>CS clade</taxon>
        <taxon>Chlamydomonadales</taxon>
        <taxon>Astrephomenaceae</taxon>
        <taxon>Astrephomene</taxon>
    </lineage>
</organism>
<evidence type="ECO:0000256" key="1">
    <source>
        <dbReference type="SAM" id="MobiDB-lite"/>
    </source>
</evidence>